<dbReference type="CDD" id="cd00067">
    <property type="entry name" value="GAL4"/>
    <property type="match status" value="1"/>
</dbReference>
<dbReference type="PROSITE" id="PS50048">
    <property type="entry name" value="ZN2_CY6_FUNGAL_2"/>
    <property type="match status" value="1"/>
</dbReference>
<evidence type="ECO:0000313" key="10">
    <source>
        <dbReference type="EMBL" id="KAF4620487.1"/>
    </source>
</evidence>
<evidence type="ECO:0000256" key="6">
    <source>
        <dbReference type="PROSITE-ProRule" id="PRU00042"/>
    </source>
</evidence>
<keyword evidence="4" id="KW-0804">Transcription</keyword>
<dbReference type="GO" id="GO:0000981">
    <property type="term" value="F:DNA-binding transcription factor activity, RNA polymerase II-specific"/>
    <property type="evidence" value="ECO:0007669"/>
    <property type="project" value="InterPro"/>
</dbReference>
<comment type="caution">
    <text evidence="10">The sequence shown here is derived from an EMBL/GenBank/DDBJ whole genome shotgun (WGS) entry which is preliminary data.</text>
</comment>
<dbReference type="InterPro" id="IPR036864">
    <property type="entry name" value="Zn2-C6_fun-type_DNA-bd_sf"/>
</dbReference>
<dbReference type="PROSITE" id="PS00028">
    <property type="entry name" value="ZINC_FINGER_C2H2_1"/>
    <property type="match status" value="1"/>
</dbReference>
<feature type="compositionally biased region" description="Low complexity" evidence="7">
    <location>
        <begin position="20"/>
        <end position="35"/>
    </location>
</feature>
<dbReference type="Gene3D" id="3.30.160.60">
    <property type="entry name" value="Classic Zinc Finger"/>
    <property type="match status" value="1"/>
</dbReference>
<evidence type="ECO:0000256" key="5">
    <source>
        <dbReference type="ARBA" id="ARBA00023242"/>
    </source>
</evidence>
<keyword evidence="6" id="KW-0863">Zinc-finger</keyword>
<evidence type="ECO:0000259" key="9">
    <source>
        <dbReference type="PROSITE" id="PS50157"/>
    </source>
</evidence>
<proteinExistence type="predicted"/>
<evidence type="ECO:0000256" key="2">
    <source>
        <dbReference type="ARBA" id="ARBA00022833"/>
    </source>
</evidence>
<dbReference type="SMART" id="SM00355">
    <property type="entry name" value="ZnF_C2H2"/>
    <property type="match status" value="2"/>
</dbReference>
<dbReference type="GO" id="GO:0006351">
    <property type="term" value="P:DNA-templated transcription"/>
    <property type="evidence" value="ECO:0007669"/>
    <property type="project" value="InterPro"/>
</dbReference>
<dbReference type="Pfam" id="PF00096">
    <property type="entry name" value="zf-C2H2"/>
    <property type="match status" value="2"/>
</dbReference>
<keyword evidence="3" id="KW-0805">Transcription regulation</keyword>
<dbReference type="Proteomes" id="UP000521872">
    <property type="component" value="Unassembled WGS sequence"/>
</dbReference>
<dbReference type="InterPro" id="IPR007219">
    <property type="entry name" value="XnlR_reg_dom"/>
</dbReference>
<dbReference type="InterPro" id="IPR001138">
    <property type="entry name" value="Zn2Cys6_DnaBD"/>
</dbReference>
<keyword evidence="11" id="KW-1185">Reference proteome</keyword>
<accession>A0A8H4VSI1</accession>
<dbReference type="PROSITE" id="PS50157">
    <property type="entry name" value="ZINC_FINGER_C2H2_2"/>
    <property type="match status" value="2"/>
</dbReference>
<organism evidence="10 11">
    <name type="scientific">Agrocybe pediades</name>
    <dbReference type="NCBI Taxonomy" id="84607"/>
    <lineage>
        <taxon>Eukaryota</taxon>
        <taxon>Fungi</taxon>
        <taxon>Dikarya</taxon>
        <taxon>Basidiomycota</taxon>
        <taxon>Agaricomycotina</taxon>
        <taxon>Agaricomycetes</taxon>
        <taxon>Agaricomycetidae</taxon>
        <taxon>Agaricales</taxon>
        <taxon>Agaricineae</taxon>
        <taxon>Strophariaceae</taxon>
        <taxon>Agrocybe</taxon>
    </lineage>
</organism>
<dbReference type="GO" id="GO:0008270">
    <property type="term" value="F:zinc ion binding"/>
    <property type="evidence" value="ECO:0007669"/>
    <property type="project" value="UniProtKB-KW"/>
</dbReference>
<dbReference type="SMART" id="SM00066">
    <property type="entry name" value="GAL4"/>
    <property type="match status" value="1"/>
</dbReference>
<dbReference type="Pfam" id="PF00172">
    <property type="entry name" value="Zn_clus"/>
    <property type="match status" value="1"/>
</dbReference>
<keyword evidence="5" id="KW-0539">Nucleus</keyword>
<keyword evidence="2" id="KW-0862">Zinc</keyword>
<reference evidence="10 11" key="1">
    <citation type="submission" date="2019-12" db="EMBL/GenBank/DDBJ databases">
        <authorList>
            <person name="Floudas D."/>
            <person name="Bentzer J."/>
            <person name="Ahren D."/>
            <person name="Johansson T."/>
            <person name="Persson P."/>
            <person name="Tunlid A."/>
        </authorList>
    </citation>
    <scope>NUCLEOTIDE SEQUENCE [LARGE SCALE GENOMIC DNA]</scope>
    <source>
        <strain evidence="10 11">CBS 102.39</strain>
    </source>
</reference>
<sequence length="775" mass="85674">MSLVSSSLHPDTMSSDLFDSTSPLPCTPSTSTATPTDPPRQKSCSICPATFTRKTHLDRHIRSHMNERTYRCETCEFQFTRSDLLTRHKKTCGEKRSRRKSCQACVKAKVKCNLEHPCQKCTARDIPCEFTNDPSTSRAKLGVVRTRRRAGTTSSFASTSTRDATPESSSSINTPSDSAPSPRDDFNATADLFSQSLLPPTDAALAAFAHLGVNSPVQTKNDPQHHLIASENMAFNELATDFMQNLDTFNFDLFNVPPHGTMSTGLNTSDGGFSNNPSYFNNGSNNDFLGFDFSSNVSATPASTISSEPASDFSQAPLWTEASPTQTSVATEDELRVYTYLFFSACSPHLPIIHSATWQEEGKPRILIRVMQAYGALFVRTKPATQFVAHVLATARDEIIKEYTARTHDPDGQLYLILAFALIQTMGFSHQNPHERAVANVYHGMLKMMMTQSRLQETVQSWTPPEFYDDTPLENAWRSWAHCEMAKRLCCLERLHDCAQVIFFNMTSSTDFIFEGYLPCEDAIWNARSAQDWVNCLRTASYYGSPSSRLRGANAQSTLTALVECKPPTLTANLPPFAQYLLINVLIACIYSHMNACTWTPTSSQATTAAVSPSDTNNTTNSNVLGDSATHAAQHAQAAYVLQNALQNWLLIWQEEANHRGPVASASSLLPYFRLAQVSLLMLCDSEGGVSCRNGPLSTPKDGRTEVRILAFMEWMRQVRNGFLERADPSSTDLRDDFMKLCIICAQVSNGDIRVGTTTADPIDGILAFFLVPSH</sequence>
<dbReference type="Gene3D" id="4.10.240.10">
    <property type="entry name" value="Zn(2)-C6 fungal-type DNA-binding domain"/>
    <property type="match status" value="1"/>
</dbReference>
<feature type="domain" description="C2H2-type" evidence="9">
    <location>
        <begin position="70"/>
        <end position="97"/>
    </location>
</feature>
<feature type="domain" description="Zn(2)-C6 fungal-type" evidence="8">
    <location>
        <begin position="101"/>
        <end position="130"/>
    </location>
</feature>
<evidence type="ECO:0000256" key="7">
    <source>
        <dbReference type="SAM" id="MobiDB-lite"/>
    </source>
</evidence>
<name>A0A8H4VSI1_9AGAR</name>
<dbReference type="Pfam" id="PF04082">
    <property type="entry name" value="Fungal_trans"/>
    <property type="match status" value="1"/>
</dbReference>
<evidence type="ECO:0000256" key="3">
    <source>
        <dbReference type="ARBA" id="ARBA00023015"/>
    </source>
</evidence>
<feature type="compositionally biased region" description="Polar residues" evidence="7">
    <location>
        <begin position="1"/>
        <end position="19"/>
    </location>
</feature>
<feature type="compositionally biased region" description="Low complexity" evidence="7">
    <location>
        <begin position="151"/>
        <end position="163"/>
    </location>
</feature>
<feature type="region of interest" description="Disordered" evidence="7">
    <location>
        <begin position="139"/>
        <end position="186"/>
    </location>
</feature>
<dbReference type="PANTHER" id="PTHR47660">
    <property type="entry name" value="TRANSCRIPTION FACTOR WITH C2H2 AND ZN(2)-CYS(6) DNA BINDING DOMAIN (EUROFUNG)-RELATED-RELATED"/>
    <property type="match status" value="1"/>
</dbReference>
<feature type="compositionally biased region" description="Polar residues" evidence="7">
    <location>
        <begin position="166"/>
        <end position="179"/>
    </location>
</feature>
<dbReference type="AlphaFoldDB" id="A0A8H4VSI1"/>
<gene>
    <name evidence="10" type="ORF">D9613_000457</name>
</gene>
<evidence type="ECO:0000259" key="8">
    <source>
        <dbReference type="PROSITE" id="PS50048"/>
    </source>
</evidence>
<keyword evidence="1" id="KW-0479">Metal-binding</keyword>
<dbReference type="InterPro" id="IPR036236">
    <property type="entry name" value="Znf_C2H2_sf"/>
</dbReference>
<evidence type="ECO:0000256" key="1">
    <source>
        <dbReference type="ARBA" id="ARBA00022723"/>
    </source>
</evidence>
<evidence type="ECO:0000256" key="4">
    <source>
        <dbReference type="ARBA" id="ARBA00023163"/>
    </source>
</evidence>
<dbReference type="InterPro" id="IPR013087">
    <property type="entry name" value="Znf_C2H2_type"/>
</dbReference>
<protein>
    <submittedName>
        <fullName evidence="10">Uncharacterized protein</fullName>
    </submittedName>
</protein>
<dbReference type="GO" id="GO:0003677">
    <property type="term" value="F:DNA binding"/>
    <property type="evidence" value="ECO:0007669"/>
    <property type="project" value="InterPro"/>
</dbReference>
<feature type="domain" description="C2H2-type" evidence="9">
    <location>
        <begin position="42"/>
        <end position="69"/>
    </location>
</feature>
<feature type="region of interest" description="Disordered" evidence="7">
    <location>
        <begin position="1"/>
        <end position="42"/>
    </location>
</feature>
<dbReference type="SUPFAM" id="SSF57667">
    <property type="entry name" value="beta-beta-alpha zinc fingers"/>
    <property type="match status" value="1"/>
</dbReference>
<dbReference type="SUPFAM" id="SSF57701">
    <property type="entry name" value="Zn2/Cys6 DNA-binding domain"/>
    <property type="match status" value="1"/>
</dbReference>
<evidence type="ECO:0000313" key="11">
    <source>
        <dbReference type="Proteomes" id="UP000521872"/>
    </source>
</evidence>
<dbReference type="EMBL" id="JAACJL010000015">
    <property type="protein sequence ID" value="KAF4620487.1"/>
    <property type="molecule type" value="Genomic_DNA"/>
</dbReference>